<gene>
    <name evidence="1" type="ORF">OTI717_LOCUS38929</name>
</gene>
<dbReference type="AlphaFoldDB" id="A0A820BLY4"/>
<dbReference type="Pfam" id="PF00612">
    <property type="entry name" value="IQ"/>
    <property type="match status" value="1"/>
</dbReference>
<organism evidence="1 2">
    <name type="scientific">Rotaria sordida</name>
    <dbReference type="NCBI Taxonomy" id="392033"/>
    <lineage>
        <taxon>Eukaryota</taxon>
        <taxon>Metazoa</taxon>
        <taxon>Spiralia</taxon>
        <taxon>Gnathifera</taxon>
        <taxon>Rotifera</taxon>
        <taxon>Eurotatoria</taxon>
        <taxon>Bdelloidea</taxon>
        <taxon>Philodinida</taxon>
        <taxon>Philodinidae</taxon>
        <taxon>Rotaria</taxon>
    </lineage>
</organism>
<dbReference type="Proteomes" id="UP000663823">
    <property type="component" value="Unassembled WGS sequence"/>
</dbReference>
<dbReference type="PROSITE" id="PS50096">
    <property type="entry name" value="IQ"/>
    <property type="match status" value="1"/>
</dbReference>
<evidence type="ECO:0000313" key="2">
    <source>
        <dbReference type="Proteomes" id="UP000663823"/>
    </source>
</evidence>
<proteinExistence type="predicted"/>
<feature type="non-terminal residue" evidence="1">
    <location>
        <position position="1"/>
    </location>
</feature>
<name>A0A820BLY4_9BILA</name>
<accession>A0A820BLY4</accession>
<reference evidence="1" key="1">
    <citation type="submission" date="2021-02" db="EMBL/GenBank/DDBJ databases">
        <authorList>
            <person name="Nowell W R."/>
        </authorList>
    </citation>
    <scope>NUCLEOTIDE SEQUENCE</scope>
</reference>
<dbReference type="InterPro" id="IPR000048">
    <property type="entry name" value="IQ_motif_EF-hand-BS"/>
</dbReference>
<dbReference type="EMBL" id="CAJOAX010022974">
    <property type="protein sequence ID" value="CAF4209808.1"/>
    <property type="molecule type" value="Genomic_DNA"/>
</dbReference>
<protein>
    <submittedName>
        <fullName evidence="1">Uncharacterized protein</fullName>
    </submittedName>
</protein>
<evidence type="ECO:0000313" key="1">
    <source>
        <dbReference type="EMBL" id="CAF4209808.1"/>
    </source>
</evidence>
<comment type="caution">
    <text evidence="1">The sequence shown here is derived from an EMBL/GenBank/DDBJ whole genome shotgun (WGS) entry which is preliminary data.</text>
</comment>
<sequence>DKSAVKIQGAYRNHQARLRLKKRAA</sequence>